<feature type="domain" description="Peptidase C14 caspase" evidence="2">
    <location>
        <begin position="102"/>
        <end position="359"/>
    </location>
</feature>
<dbReference type="GO" id="GO:0006508">
    <property type="term" value="P:proteolysis"/>
    <property type="evidence" value="ECO:0007669"/>
    <property type="project" value="InterPro"/>
</dbReference>
<dbReference type="Pfam" id="PF00656">
    <property type="entry name" value="Peptidase_C14"/>
    <property type="match status" value="1"/>
</dbReference>
<dbReference type="GO" id="GO:0005737">
    <property type="term" value="C:cytoplasm"/>
    <property type="evidence" value="ECO:0007669"/>
    <property type="project" value="TreeGrafter"/>
</dbReference>
<dbReference type="EMBL" id="BPVZ01000012">
    <property type="protein sequence ID" value="GKU97995.1"/>
    <property type="molecule type" value="Genomic_DNA"/>
</dbReference>
<dbReference type="InterPro" id="IPR029030">
    <property type="entry name" value="Caspase-like_dom_sf"/>
</dbReference>
<dbReference type="InterPro" id="IPR050452">
    <property type="entry name" value="Metacaspase"/>
</dbReference>
<dbReference type="PANTHER" id="PTHR48104:SF2">
    <property type="entry name" value="METACASPASE-1-LIKE ISOFORM X1"/>
    <property type="match status" value="1"/>
</dbReference>
<dbReference type="InterPro" id="IPR011600">
    <property type="entry name" value="Pept_C14_caspase"/>
</dbReference>
<reference evidence="3 4" key="1">
    <citation type="journal article" date="2021" name="Commun. Biol.">
        <title>The genome of Shorea leprosula (Dipterocarpaceae) highlights the ecological relevance of drought in aseasonal tropical rainforests.</title>
        <authorList>
            <person name="Ng K.K.S."/>
            <person name="Kobayashi M.J."/>
            <person name="Fawcett J.A."/>
            <person name="Hatakeyama M."/>
            <person name="Paape T."/>
            <person name="Ng C.H."/>
            <person name="Ang C.C."/>
            <person name="Tnah L.H."/>
            <person name="Lee C.T."/>
            <person name="Nishiyama T."/>
            <person name="Sese J."/>
            <person name="O'Brien M.J."/>
            <person name="Copetti D."/>
            <person name="Mohd Noor M.I."/>
            <person name="Ong R.C."/>
            <person name="Putra M."/>
            <person name="Sireger I.Z."/>
            <person name="Indrioko S."/>
            <person name="Kosugi Y."/>
            <person name="Izuno A."/>
            <person name="Isagi Y."/>
            <person name="Lee S.L."/>
            <person name="Shimizu K.K."/>
        </authorList>
    </citation>
    <scope>NUCLEOTIDE SEQUENCE [LARGE SCALE GENOMIC DNA]</scope>
    <source>
        <strain evidence="3">214</strain>
    </source>
</reference>
<evidence type="ECO:0000256" key="1">
    <source>
        <dbReference type="ARBA" id="ARBA00009005"/>
    </source>
</evidence>
<dbReference type="PANTHER" id="PTHR48104">
    <property type="entry name" value="METACASPASE-4"/>
    <property type="match status" value="1"/>
</dbReference>
<proteinExistence type="inferred from homology"/>
<dbReference type="AlphaFoldDB" id="A0AAV5IFV2"/>
<protein>
    <recommendedName>
        <fullName evidence="2">Peptidase C14 caspase domain-containing protein</fullName>
    </recommendedName>
</protein>
<dbReference type="Proteomes" id="UP001054252">
    <property type="component" value="Unassembled WGS sequence"/>
</dbReference>
<evidence type="ECO:0000259" key="2">
    <source>
        <dbReference type="Pfam" id="PF00656"/>
    </source>
</evidence>
<keyword evidence="4" id="KW-1185">Reference proteome</keyword>
<evidence type="ECO:0000313" key="3">
    <source>
        <dbReference type="EMBL" id="GKU97995.1"/>
    </source>
</evidence>
<dbReference type="GO" id="GO:0004197">
    <property type="term" value="F:cysteine-type endopeptidase activity"/>
    <property type="evidence" value="ECO:0007669"/>
    <property type="project" value="InterPro"/>
</dbReference>
<comment type="similarity">
    <text evidence="1">Belongs to the peptidase C14B family.</text>
</comment>
<evidence type="ECO:0000313" key="4">
    <source>
        <dbReference type="Proteomes" id="UP001054252"/>
    </source>
</evidence>
<gene>
    <name evidence="3" type="ORF">SLEP1_g11055</name>
</gene>
<name>A0AAV5IFV2_9ROSI</name>
<dbReference type="SUPFAM" id="SSF52129">
    <property type="entry name" value="Caspase-like"/>
    <property type="match status" value="1"/>
</dbReference>
<accession>A0AAV5IFV2</accession>
<sequence length="371" mass="41513">MEAGKILSCPRCSKRVAVKTQAPTVYSSCTCPVLIPDNNSDHYSQLKLVQPQHQQPQHGIGHLVVHLTNKLQGMGKTSRRGDHSAVSFNYPVEFPPSRRPTKRAMLCGVSYKSRKFELKGTVNDVKNMRELLMNKFGYPKEYIRVLTEEEPRQEFIPTKENMLSSLKWLVEDSHPGDSLVFFYSGHGLRKRDFDEDELDGFDETICPSDFSNTGMIVDNDLNSILVCPLKNGVKLHAIVDSCHSGTILDLPCVYDRKEKRWNNNRPPSGNYKSTAGGLAISIGACTDEQNAADSSTFTGKMDGVLTYLLVDLLKKFPGPTYGDLLDLMEETMDQVNRGGNLLKKLFSSKLSQTPLLSSSEEFNPYKTHIAL</sequence>
<dbReference type="Gene3D" id="3.40.50.12660">
    <property type="match status" value="1"/>
</dbReference>
<organism evidence="3 4">
    <name type="scientific">Rubroshorea leprosula</name>
    <dbReference type="NCBI Taxonomy" id="152421"/>
    <lineage>
        <taxon>Eukaryota</taxon>
        <taxon>Viridiplantae</taxon>
        <taxon>Streptophyta</taxon>
        <taxon>Embryophyta</taxon>
        <taxon>Tracheophyta</taxon>
        <taxon>Spermatophyta</taxon>
        <taxon>Magnoliopsida</taxon>
        <taxon>eudicotyledons</taxon>
        <taxon>Gunneridae</taxon>
        <taxon>Pentapetalae</taxon>
        <taxon>rosids</taxon>
        <taxon>malvids</taxon>
        <taxon>Malvales</taxon>
        <taxon>Dipterocarpaceae</taxon>
        <taxon>Rubroshorea</taxon>
    </lineage>
</organism>
<comment type="caution">
    <text evidence="3">The sequence shown here is derived from an EMBL/GenBank/DDBJ whole genome shotgun (WGS) entry which is preliminary data.</text>
</comment>